<dbReference type="Proteomes" id="UP001458880">
    <property type="component" value="Unassembled WGS sequence"/>
</dbReference>
<gene>
    <name evidence="1" type="ORF">QE152_g39551</name>
</gene>
<name>A0AAW1HUD6_POPJA</name>
<accession>A0AAW1HUD6</accession>
<reference evidence="1 2" key="1">
    <citation type="journal article" date="2024" name="BMC Genomics">
        <title>De novo assembly and annotation of Popillia japonica's genome with initial clues to its potential as an invasive pest.</title>
        <authorList>
            <person name="Cucini C."/>
            <person name="Boschi S."/>
            <person name="Funari R."/>
            <person name="Cardaioli E."/>
            <person name="Iannotti N."/>
            <person name="Marturano G."/>
            <person name="Paoli F."/>
            <person name="Bruttini M."/>
            <person name="Carapelli A."/>
            <person name="Frati F."/>
            <person name="Nardi F."/>
        </authorList>
    </citation>
    <scope>NUCLEOTIDE SEQUENCE [LARGE SCALE GENOMIC DNA]</scope>
    <source>
        <strain evidence="1">DMR45628</strain>
    </source>
</reference>
<proteinExistence type="predicted"/>
<organism evidence="1 2">
    <name type="scientific">Popillia japonica</name>
    <name type="common">Japanese beetle</name>
    <dbReference type="NCBI Taxonomy" id="7064"/>
    <lineage>
        <taxon>Eukaryota</taxon>
        <taxon>Metazoa</taxon>
        <taxon>Ecdysozoa</taxon>
        <taxon>Arthropoda</taxon>
        <taxon>Hexapoda</taxon>
        <taxon>Insecta</taxon>
        <taxon>Pterygota</taxon>
        <taxon>Neoptera</taxon>
        <taxon>Endopterygota</taxon>
        <taxon>Coleoptera</taxon>
        <taxon>Polyphaga</taxon>
        <taxon>Scarabaeiformia</taxon>
        <taxon>Scarabaeidae</taxon>
        <taxon>Rutelinae</taxon>
        <taxon>Popillia</taxon>
    </lineage>
</organism>
<dbReference type="AlphaFoldDB" id="A0AAW1HUD6"/>
<comment type="caution">
    <text evidence="1">The sequence shown here is derived from an EMBL/GenBank/DDBJ whole genome shotgun (WGS) entry which is preliminary data.</text>
</comment>
<evidence type="ECO:0000313" key="2">
    <source>
        <dbReference type="Proteomes" id="UP001458880"/>
    </source>
</evidence>
<evidence type="ECO:0000313" key="1">
    <source>
        <dbReference type="EMBL" id="KAK9679938.1"/>
    </source>
</evidence>
<sequence>MNSTNSTPQRRRHSSRCKSHPIFQLGFVREKAENQARLESPAVCLKTPCIYTVTFKCSKLAQQYAARKHTSHSFGGVSGCCCSAAAVVWGACVYGCIQGCYHGDRVQLPLNRDSISRWWSAMSSISVPG</sequence>
<keyword evidence="2" id="KW-1185">Reference proteome</keyword>
<dbReference type="EMBL" id="JASPKY010000954">
    <property type="protein sequence ID" value="KAK9679938.1"/>
    <property type="molecule type" value="Genomic_DNA"/>
</dbReference>
<protein>
    <submittedName>
        <fullName evidence="1">Uncharacterized protein</fullName>
    </submittedName>
</protein>